<feature type="compositionally biased region" description="Basic residues" evidence="1">
    <location>
        <begin position="64"/>
        <end position="73"/>
    </location>
</feature>
<dbReference type="SMART" id="SM00353">
    <property type="entry name" value="HLH"/>
    <property type="match status" value="1"/>
</dbReference>
<feature type="compositionally biased region" description="Low complexity" evidence="1">
    <location>
        <begin position="303"/>
        <end position="322"/>
    </location>
</feature>
<name>A0ABP0F234_CLALP</name>
<evidence type="ECO:0000313" key="3">
    <source>
        <dbReference type="EMBL" id="CAK8672748.1"/>
    </source>
</evidence>
<sequence>MSSSNIPTNDDGNWQIKFPQTFPENSDYDGKCESNVPCSTPAKNMTVNNEKSDTNDKNDAVRSGKIRKKRRRERSPVTEIKLKKLRRAKANDRERNRMHGLNDALEDLRQVLPTYPDETKLTKIETLRFAYNYIWCLNQTLKNGSAVNGCDIKTAAQQMMASIPSSQRPELQNEFVISEYSTEPKENLTVIPTPIPSQTGQLGYHFDNPSVHNTLQPFGQHDHFYNQPSVQPIMPRIAEDENCGGMQSSFSALIDNTEVAECIDDFANIQTTFMASQSEFDLLKNDDTQDGEVRIFFPEQLSSSGANVNSSNSNENNNSNYSKDVGTRVLPPVATISNTLLARRNVSSPITLSNPNLQSNPYLAPITPPFSATSPNCSSPIVATGHQSQQSSKHFWMPPTPSESVSINGCSPFASPQKQAPSPKIILDSCMLQYQMQIMQ</sequence>
<feature type="domain" description="BHLH" evidence="2">
    <location>
        <begin position="85"/>
        <end position="137"/>
    </location>
</feature>
<feature type="region of interest" description="Disordered" evidence="1">
    <location>
        <begin position="303"/>
        <end position="326"/>
    </location>
</feature>
<evidence type="ECO:0000256" key="1">
    <source>
        <dbReference type="SAM" id="MobiDB-lite"/>
    </source>
</evidence>
<dbReference type="Pfam" id="PF00010">
    <property type="entry name" value="HLH"/>
    <property type="match status" value="1"/>
</dbReference>
<feature type="compositionally biased region" description="Basic and acidic residues" evidence="1">
    <location>
        <begin position="50"/>
        <end position="62"/>
    </location>
</feature>
<evidence type="ECO:0000313" key="4">
    <source>
        <dbReference type="Proteomes" id="UP001642483"/>
    </source>
</evidence>
<evidence type="ECO:0000259" key="2">
    <source>
        <dbReference type="PROSITE" id="PS50888"/>
    </source>
</evidence>
<dbReference type="PANTHER" id="PTHR19290:SF163">
    <property type="entry name" value="BASIC HELIX-LOOP-HELIX NEURAL TRANSCRIPTION FACTOR TAP"/>
    <property type="match status" value="1"/>
</dbReference>
<feature type="compositionally biased region" description="Polar residues" evidence="1">
    <location>
        <begin position="36"/>
        <end position="49"/>
    </location>
</feature>
<dbReference type="EMBL" id="CAWYQH010000001">
    <property type="protein sequence ID" value="CAK8672748.1"/>
    <property type="molecule type" value="Genomic_DNA"/>
</dbReference>
<reference evidence="3 4" key="1">
    <citation type="submission" date="2024-02" db="EMBL/GenBank/DDBJ databases">
        <authorList>
            <person name="Daric V."/>
            <person name="Darras S."/>
        </authorList>
    </citation>
    <scope>NUCLEOTIDE SEQUENCE [LARGE SCALE GENOMIC DNA]</scope>
</reference>
<dbReference type="CDD" id="cd11428">
    <property type="entry name" value="bHLH_TS_NGN"/>
    <property type="match status" value="1"/>
</dbReference>
<accession>A0ABP0F234</accession>
<dbReference type="PANTHER" id="PTHR19290">
    <property type="entry name" value="BASIC HELIX-LOOP-HELIX PROTEIN NEUROGENIN-RELATED"/>
    <property type="match status" value="1"/>
</dbReference>
<dbReference type="PROSITE" id="PS50888">
    <property type="entry name" value="BHLH"/>
    <property type="match status" value="1"/>
</dbReference>
<organism evidence="3 4">
    <name type="scientific">Clavelina lepadiformis</name>
    <name type="common">Light-bulb sea squirt</name>
    <name type="synonym">Ascidia lepadiformis</name>
    <dbReference type="NCBI Taxonomy" id="159417"/>
    <lineage>
        <taxon>Eukaryota</taxon>
        <taxon>Metazoa</taxon>
        <taxon>Chordata</taxon>
        <taxon>Tunicata</taxon>
        <taxon>Ascidiacea</taxon>
        <taxon>Aplousobranchia</taxon>
        <taxon>Clavelinidae</taxon>
        <taxon>Clavelina</taxon>
    </lineage>
</organism>
<dbReference type="InterPro" id="IPR050359">
    <property type="entry name" value="bHLH_transcription_factors"/>
</dbReference>
<dbReference type="InterPro" id="IPR011598">
    <property type="entry name" value="bHLH_dom"/>
</dbReference>
<gene>
    <name evidence="3" type="ORF">CVLEPA_LOCUS2434</name>
</gene>
<dbReference type="Gene3D" id="4.10.280.10">
    <property type="entry name" value="Helix-loop-helix DNA-binding domain"/>
    <property type="match status" value="1"/>
</dbReference>
<dbReference type="InterPro" id="IPR036638">
    <property type="entry name" value="HLH_DNA-bd_sf"/>
</dbReference>
<proteinExistence type="predicted"/>
<dbReference type="SUPFAM" id="SSF47459">
    <property type="entry name" value="HLH, helix-loop-helix DNA-binding domain"/>
    <property type="match status" value="1"/>
</dbReference>
<keyword evidence="4" id="KW-1185">Reference proteome</keyword>
<comment type="caution">
    <text evidence="3">The sequence shown here is derived from an EMBL/GenBank/DDBJ whole genome shotgun (WGS) entry which is preliminary data.</text>
</comment>
<protein>
    <recommendedName>
        <fullName evidence="2">BHLH domain-containing protein</fullName>
    </recommendedName>
</protein>
<feature type="compositionally biased region" description="Polar residues" evidence="1">
    <location>
        <begin position="1"/>
        <end position="12"/>
    </location>
</feature>
<dbReference type="Proteomes" id="UP001642483">
    <property type="component" value="Unassembled WGS sequence"/>
</dbReference>
<feature type="region of interest" description="Disordered" evidence="1">
    <location>
        <begin position="1"/>
        <end position="76"/>
    </location>
</feature>